<sequence length="154" mass="17858">MTYEEKKAWLWRYRSAKRFELLKLDELATLEAEAFHTTQRISPVPGGSGDGQALPRSVERIDEARRAAEAQSAVCDTIRAEIMDVFSQLDNEVDFMILFRRYILLEGWDKISVHVRLAKRWAFTRHRAAIEKLEIKDSTEPHQTASTQHLESEV</sequence>
<name>A0A8S5MIR6_9CAUD</name>
<dbReference type="EMBL" id="BK014915">
    <property type="protein sequence ID" value="DAD82273.1"/>
    <property type="molecule type" value="Genomic_DNA"/>
</dbReference>
<proteinExistence type="predicted"/>
<organism evidence="1">
    <name type="scientific">Siphoviridae sp. ct47J5</name>
    <dbReference type="NCBI Taxonomy" id="2826286"/>
    <lineage>
        <taxon>Viruses</taxon>
        <taxon>Duplodnaviria</taxon>
        <taxon>Heunggongvirae</taxon>
        <taxon>Uroviricota</taxon>
        <taxon>Caudoviricetes</taxon>
    </lineage>
</organism>
<accession>A0A8S5MIR6</accession>
<protein>
    <submittedName>
        <fullName evidence="1">Uncharacterized protein</fullName>
    </submittedName>
</protein>
<evidence type="ECO:0000313" key="1">
    <source>
        <dbReference type="EMBL" id="DAD82273.1"/>
    </source>
</evidence>
<reference evidence="1" key="1">
    <citation type="journal article" date="2021" name="Proc. Natl. Acad. Sci. U.S.A.">
        <title>A Catalog of Tens of Thousands of Viruses from Human Metagenomes Reveals Hidden Associations with Chronic Diseases.</title>
        <authorList>
            <person name="Tisza M.J."/>
            <person name="Buck C.B."/>
        </authorList>
    </citation>
    <scope>NUCLEOTIDE SEQUENCE</scope>
    <source>
        <strain evidence="1">Ct47J5</strain>
    </source>
</reference>